<dbReference type="InterPro" id="IPR003121">
    <property type="entry name" value="SWIB_MDM2_domain"/>
</dbReference>
<dbReference type="SMART" id="SM00151">
    <property type="entry name" value="SWIB"/>
    <property type="match status" value="1"/>
</dbReference>
<feature type="domain" description="DM2" evidence="1">
    <location>
        <begin position="67"/>
        <end position="150"/>
    </location>
</feature>
<evidence type="ECO:0000259" key="1">
    <source>
        <dbReference type="PROSITE" id="PS51925"/>
    </source>
</evidence>
<proteinExistence type="predicted"/>
<dbReference type="Pfam" id="PF02201">
    <property type="entry name" value="SWIB"/>
    <property type="match status" value="1"/>
</dbReference>
<organism evidence="2">
    <name type="scientific">viral metagenome</name>
    <dbReference type="NCBI Taxonomy" id="1070528"/>
    <lineage>
        <taxon>unclassified sequences</taxon>
        <taxon>metagenomes</taxon>
        <taxon>organismal metagenomes</taxon>
    </lineage>
</organism>
<protein>
    <recommendedName>
        <fullName evidence="1">DM2 domain-containing protein</fullName>
    </recommendedName>
</protein>
<dbReference type="CDD" id="cd10567">
    <property type="entry name" value="SWIB-MDM2_like"/>
    <property type="match status" value="1"/>
</dbReference>
<name>A0A6C0KPX6_9ZZZZ</name>
<reference evidence="2" key="1">
    <citation type="journal article" date="2020" name="Nature">
        <title>Giant virus diversity and host interactions through global metagenomics.</title>
        <authorList>
            <person name="Schulz F."/>
            <person name="Roux S."/>
            <person name="Paez-Espino D."/>
            <person name="Jungbluth S."/>
            <person name="Walsh D.A."/>
            <person name="Denef V.J."/>
            <person name="McMahon K.D."/>
            <person name="Konstantinidis K.T."/>
            <person name="Eloe-Fadrosh E.A."/>
            <person name="Kyrpides N.C."/>
            <person name="Woyke T."/>
        </authorList>
    </citation>
    <scope>NUCLEOTIDE SEQUENCE</scope>
    <source>
        <strain evidence="2">GVMAG-S-3300013014-104</strain>
    </source>
</reference>
<dbReference type="PROSITE" id="PS51925">
    <property type="entry name" value="SWIB_MDM2"/>
    <property type="match status" value="1"/>
</dbReference>
<dbReference type="InterPro" id="IPR019835">
    <property type="entry name" value="SWIB_domain"/>
</dbReference>
<dbReference type="SUPFAM" id="SSF47592">
    <property type="entry name" value="SWIB/MDM2 domain"/>
    <property type="match status" value="1"/>
</dbReference>
<dbReference type="Gene3D" id="1.10.245.10">
    <property type="entry name" value="SWIB/MDM2 domain"/>
    <property type="match status" value="1"/>
</dbReference>
<dbReference type="EMBL" id="MN740947">
    <property type="protein sequence ID" value="QHU19333.1"/>
    <property type="molecule type" value="Genomic_DNA"/>
</dbReference>
<evidence type="ECO:0000313" key="2">
    <source>
        <dbReference type="EMBL" id="QHU19333.1"/>
    </source>
</evidence>
<accession>A0A6C0KPX6</accession>
<dbReference type="AlphaFoldDB" id="A0A6C0KPX6"/>
<sequence length="150" mass="17689">MLKSKDDLIKYCKDNSVPFEEKAYFFHIFLYNQRPNFLTNNEHEYIRETGNLDGYTPPPPTERKPGNFLKPGFISDHLAFFLGKSVGTQMTRMEVSRLINKYIEVNGLKDMYNGRKINPDENLRNLLNIGLEDELTYFNLQKYLKPHFSK</sequence>
<dbReference type="InterPro" id="IPR036885">
    <property type="entry name" value="SWIB_MDM2_dom_sf"/>
</dbReference>